<sequence length="185" mass="19761">MDRRGFRGRQLLPAVGFVGAVVVLAVQLITPSPVMVSLGENGAEATQVGQYFTYSDVSVIVVSAILCGASGAWLLVGGSAPTTATAHHNSTGDHDATDTTPTGGTTADSEAASQERWEQVIDRLRNNEKTIYSLLVDADGELPQRELVEATDLSKATVSRTLDTLEQKELVERKRRGMGNVVHLQ</sequence>
<dbReference type="InterPro" id="IPR055767">
    <property type="entry name" value="DUF7343"/>
</dbReference>
<dbReference type="Pfam" id="PF24034">
    <property type="entry name" value="DUF7343"/>
    <property type="match status" value="1"/>
</dbReference>
<keyword evidence="2" id="KW-0812">Transmembrane</keyword>
<comment type="caution">
    <text evidence="4">The sequence shown here is derived from an EMBL/GenBank/DDBJ whole genome shotgun (WGS) entry which is preliminary data.</text>
</comment>
<proteinExistence type="predicted"/>
<organism evidence="4 5">
    <name type="scientific">Halohasta litorea</name>
    <dbReference type="NCBI Taxonomy" id="869891"/>
    <lineage>
        <taxon>Archaea</taxon>
        <taxon>Methanobacteriati</taxon>
        <taxon>Methanobacteriota</taxon>
        <taxon>Stenosarchaea group</taxon>
        <taxon>Halobacteria</taxon>
        <taxon>Halobacteriales</taxon>
        <taxon>Haloferacaceae</taxon>
        <taxon>Halohasta</taxon>
    </lineage>
</organism>
<name>A0ABD6D7K4_9EURY</name>
<feature type="transmembrane region" description="Helical" evidence="2">
    <location>
        <begin position="12"/>
        <end position="30"/>
    </location>
</feature>
<evidence type="ECO:0000256" key="1">
    <source>
        <dbReference type="SAM" id="MobiDB-lite"/>
    </source>
</evidence>
<dbReference type="AlphaFoldDB" id="A0ABD6D7K4"/>
<dbReference type="SUPFAM" id="SSF46785">
    <property type="entry name" value="Winged helix' DNA-binding domain"/>
    <property type="match status" value="1"/>
</dbReference>
<dbReference type="Gene3D" id="1.10.10.10">
    <property type="entry name" value="Winged helix-like DNA-binding domain superfamily/Winged helix DNA-binding domain"/>
    <property type="match status" value="1"/>
</dbReference>
<dbReference type="InterPro" id="IPR036390">
    <property type="entry name" value="WH_DNA-bd_sf"/>
</dbReference>
<dbReference type="InterPro" id="IPR011991">
    <property type="entry name" value="ArsR-like_HTH"/>
</dbReference>
<dbReference type="Proteomes" id="UP001597052">
    <property type="component" value="Unassembled WGS sequence"/>
</dbReference>
<feature type="region of interest" description="Disordered" evidence="1">
    <location>
        <begin position="83"/>
        <end position="114"/>
    </location>
</feature>
<protein>
    <submittedName>
        <fullName evidence="4">Helix-turn-helix transcriptional regulator</fullName>
    </submittedName>
</protein>
<evidence type="ECO:0000313" key="5">
    <source>
        <dbReference type="Proteomes" id="UP001597052"/>
    </source>
</evidence>
<evidence type="ECO:0000259" key="3">
    <source>
        <dbReference type="Pfam" id="PF24034"/>
    </source>
</evidence>
<dbReference type="EMBL" id="JBHUDM010000002">
    <property type="protein sequence ID" value="MFD1642264.1"/>
    <property type="molecule type" value="Genomic_DNA"/>
</dbReference>
<dbReference type="RefSeq" id="WP_256395365.1">
    <property type="nucleotide sequence ID" value="NZ_JANHDJ010000002.1"/>
</dbReference>
<reference evidence="4 5" key="1">
    <citation type="journal article" date="2019" name="Int. J. Syst. Evol. Microbiol.">
        <title>The Global Catalogue of Microorganisms (GCM) 10K type strain sequencing project: providing services to taxonomists for standard genome sequencing and annotation.</title>
        <authorList>
            <consortium name="The Broad Institute Genomics Platform"/>
            <consortium name="The Broad Institute Genome Sequencing Center for Infectious Disease"/>
            <person name="Wu L."/>
            <person name="Ma J."/>
        </authorList>
    </citation>
    <scope>NUCLEOTIDE SEQUENCE [LARGE SCALE GENOMIC DNA]</scope>
    <source>
        <strain evidence="4 5">CGMCC 1.10593</strain>
    </source>
</reference>
<keyword evidence="2" id="KW-0472">Membrane</keyword>
<keyword evidence="5" id="KW-1185">Reference proteome</keyword>
<dbReference type="CDD" id="cd00090">
    <property type="entry name" value="HTH_ARSR"/>
    <property type="match status" value="1"/>
</dbReference>
<feature type="domain" description="DUF7343" evidence="3">
    <location>
        <begin position="125"/>
        <end position="184"/>
    </location>
</feature>
<evidence type="ECO:0000256" key="2">
    <source>
        <dbReference type="SAM" id="Phobius"/>
    </source>
</evidence>
<feature type="transmembrane region" description="Helical" evidence="2">
    <location>
        <begin position="57"/>
        <end position="76"/>
    </location>
</feature>
<feature type="compositionally biased region" description="Low complexity" evidence="1">
    <location>
        <begin position="98"/>
        <end position="108"/>
    </location>
</feature>
<accession>A0ABD6D7K4</accession>
<keyword evidence="2" id="KW-1133">Transmembrane helix</keyword>
<evidence type="ECO:0000313" key="4">
    <source>
        <dbReference type="EMBL" id="MFD1642264.1"/>
    </source>
</evidence>
<gene>
    <name evidence="4" type="ORF">ACFSBW_10315</name>
</gene>
<dbReference type="InterPro" id="IPR036388">
    <property type="entry name" value="WH-like_DNA-bd_sf"/>
</dbReference>